<evidence type="ECO:0000256" key="3">
    <source>
        <dbReference type="ARBA" id="ARBA00023237"/>
    </source>
</evidence>
<feature type="domain" description="TonB-dependent receptor-like beta-barrel" evidence="4">
    <location>
        <begin position="231"/>
        <end position="709"/>
    </location>
</feature>
<dbReference type="InterPro" id="IPR036942">
    <property type="entry name" value="Beta-barrel_TonB_sf"/>
</dbReference>
<dbReference type="OrthoDB" id="10059063at2759"/>
<evidence type="ECO:0008006" key="8">
    <source>
        <dbReference type="Google" id="ProtNLM"/>
    </source>
</evidence>
<evidence type="ECO:0000256" key="1">
    <source>
        <dbReference type="ARBA" id="ARBA00004442"/>
    </source>
</evidence>
<dbReference type="Gene3D" id="2.40.170.20">
    <property type="entry name" value="TonB-dependent receptor, beta-barrel domain"/>
    <property type="match status" value="1"/>
</dbReference>
<dbReference type="AlphaFoldDB" id="A0A812NLA2"/>
<gene>
    <name evidence="6" type="ORF">SPIL2461_LOCUS7131</name>
</gene>
<keyword evidence="7" id="KW-1185">Reference proteome</keyword>
<evidence type="ECO:0000259" key="5">
    <source>
        <dbReference type="Pfam" id="PF07715"/>
    </source>
</evidence>
<evidence type="ECO:0000259" key="4">
    <source>
        <dbReference type="Pfam" id="PF00593"/>
    </source>
</evidence>
<dbReference type="PANTHER" id="PTHR47234">
    <property type="match status" value="1"/>
</dbReference>
<dbReference type="Gene3D" id="2.170.130.10">
    <property type="entry name" value="TonB-dependent receptor, plug domain"/>
    <property type="match status" value="1"/>
</dbReference>
<keyword evidence="3" id="KW-0998">Cell outer membrane</keyword>
<evidence type="ECO:0000256" key="2">
    <source>
        <dbReference type="ARBA" id="ARBA00023136"/>
    </source>
</evidence>
<reference evidence="6" key="1">
    <citation type="submission" date="2021-02" db="EMBL/GenBank/DDBJ databases">
        <authorList>
            <person name="Dougan E. K."/>
            <person name="Rhodes N."/>
            <person name="Thang M."/>
            <person name="Chan C."/>
        </authorList>
    </citation>
    <scope>NUCLEOTIDE SEQUENCE</scope>
</reference>
<dbReference type="InterPro" id="IPR037066">
    <property type="entry name" value="Plug_dom_sf"/>
</dbReference>
<dbReference type="InterPro" id="IPR000531">
    <property type="entry name" value="Beta-barrel_TonB"/>
</dbReference>
<dbReference type="Pfam" id="PF00593">
    <property type="entry name" value="TonB_dep_Rec_b-barrel"/>
    <property type="match status" value="1"/>
</dbReference>
<name>A0A812NLA2_SYMPI</name>
<sequence>MAALLSDRGPDVATIPAVAIKTIEVLRDGAAAQYGSDAIAGVINFILKDNNEGFSFTVDTGEYFEGDGLQTTIQANAGFKIGERGFLSVSGEYADAEFSERAEQYCESWFCLNQNSSRYNPEAGYVAFTEDPIFLAGVPQASLEGGFVQPWGQPNSEALRFFYNAGYELGDGAAELYSFGSYSASEGDGGFFYRYPGNGTIENLRLEDGSVYSPLEIFPGGFTPRFEGEIEDYSFVAGIRGAFGESAGYDASFRYGYNEISYTLNNTINPSLGPDTPTSFKPGDLSNEEVQFQVDVYQDFDLGLASPVTVAVGATFMDETYEVIQGQELSYIPGPFASQDPFGFCSDEADVLSRSATAAGLAVIGNGSSLDCTAASDPVYRVVGVGSNGFPGYSPEFSEEYTRDSYGVYLDVSADITDRLFMQSAIRYEDYSDFGTETVWKVAGRFTVTDNFAIRSSIGTGFRAPTPGQQGTTNVSTRLPNGFPVATGLFPAGSSVAQALGASDLKAETSDNFTLGFTADIGELGLTLDFYSIDIADRVYAVSTLDVSTDPTSGSAFDNYQALVGAGVAGAESIGGVFYFTNAFDSSTRGVDLVATYPLDFGEAGTTTLTASVNYNQSELDSDASAFLNGEDQFDFENRDPEIRGVFTASHSVGPVSILGRMRYFGESEDADSSPAGSVQKFDALTFFDLEAAYQINENFRVTVGGRNIFDEYPDKVDRAVNGNDYCCGRVYASTSVADWQGGYYYLRLNADF</sequence>
<evidence type="ECO:0000313" key="6">
    <source>
        <dbReference type="EMBL" id="CAE7312798.1"/>
    </source>
</evidence>
<comment type="caution">
    <text evidence="6">The sequence shown here is derived from an EMBL/GenBank/DDBJ whole genome shotgun (WGS) entry which is preliminary data.</text>
</comment>
<evidence type="ECO:0000313" key="7">
    <source>
        <dbReference type="Proteomes" id="UP000649617"/>
    </source>
</evidence>
<dbReference type="Pfam" id="PF07715">
    <property type="entry name" value="Plug"/>
    <property type="match status" value="1"/>
</dbReference>
<dbReference type="InterPro" id="IPR012910">
    <property type="entry name" value="Plug_dom"/>
</dbReference>
<dbReference type="SUPFAM" id="SSF56935">
    <property type="entry name" value="Porins"/>
    <property type="match status" value="1"/>
</dbReference>
<protein>
    <recommendedName>
        <fullName evidence="8">TonB-dependent receptor</fullName>
    </recommendedName>
</protein>
<keyword evidence="2" id="KW-0472">Membrane</keyword>
<dbReference type="EMBL" id="CAJNIZ010011112">
    <property type="protein sequence ID" value="CAE7312798.1"/>
    <property type="molecule type" value="Genomic_DNA"/>
</dbReference>
<dbReference type="Proteomes" id="UP000649617">
    <property type="component" value="Unassembled WGS sequence"/>
</dbReference>
<organism evidence="6 7">
    <name type="scientific">Symbiodinium pilosum</name>
    <name type="common">Dinoflagellate</name>
    <dbReference type="NCBI Taxonomy" id="2952"/>
    <lineage>
        <taxon>Eukaryota</taxon>
        <taxon>Sar</taxon>
        <taxon>Alveolata</taxon>
        <taxon>Dinophyceae</taxon>
        <taxon>Suessiales</taxon>
        <taxon>Symbiodiniaceae</taxon>
        <taxon>Symbiodinium</taxon>
    </lineage>
</organism>
<accession>A0A812NLA2</accession>
<comment type="subcellular location">
    <subcellularLocation>
        <location evidence="1">Cell outer membrane</location>
    </subcellularLocation>
</comment>
<dbReference type="PANTHER" id="PTHR47234:SF3">
    <property type="entry name" value="SECRETIN_TONB SHORT N-TERMINAL DOMAIN-CONTAINING PROTEIN"/>
    <property type="match status" value="1"/>
</dbReference>
<feature type="domain" description="TonB-dependent receptor plug" evidence="5">
    <location>
        <begin position="8"/>
        <end position="42"/>
    </location>
</feature>
<proteinExistence type="predicted"/>